<dbReference type="Gene3D" id="1.20.1050.10">
    <property type="match status" value="1"/>
</dbReference>
<dbReference type="SFLD" id="SFLDG00358">
    <property type="entry name" value="Main_(cytGST)"/>
    <property type="match status" value="1"/>
</dbReference>
<feature type="domain" description="GST N-terminal" evidence="2">
    <location>
        <begin position="2"/>
        <end position="83"/>
    </location>
</feature>
<gene>
    <name evidence="4" type="primary">maiA</name>
    <name evidence="4" type="ORF">KGB56_25470</name>
</gene>
<keyword evidence="5" id="KW-1185">Reference proteome</keyword>
<keyword evidence="4" id="KW-0413">Isomerase</keyword>
<dbReference type="InterPro" id="IPR036282">
    <property type="entry name" value="Glutathione-S-Trfase_C_sf"/>
</dbReference>
<dbReference type="NCBIfam" id="TIGR01262">
    <property type="entry name" value="maiA"/>
    <property type="match status" value="1"/>
</dbReference>
<dbReference type="SUPFAM" id="SSF52833">
    <property type="entry name" value="Thioredoxin-like"/>
    <property type="match status" value="1"/>
</dbReference>
<dbReference type="EC" id="5.2.1.2" evidence="4"/>
<evidence type="ECO:0000313" key="5">
    <source>
        <dbReference type="Proteomes" id="UP000680706"/>
    </source>
</evidence>
<dbReference type="CDD" id="cd03042">
    <property type="entry name" value="GST_N_Zeta"/>
    <property type="match status" value="1"/>
</dbReference>
<name>A0ABX8AVN2_9HYPH</name>
<organism evidence="4 5">
    <name type="scientific">Pseudovibrio brasiliensis</name>
    <dbReference type="NCBI Taxonomy" id="1898042"/>
    <lineage>
        <taxon>Bacteria</taxon>
        <taxon>Pseudomonadati</taxon>
        <taxon>Pseudomonadota</taxon>
        <taxon>Alphaproteobacteria</taxon>
        <taxon>Hyphomicrobiales</taxon>
        <taxon>Stappiaceae</taxon>
        <taxon>Pseudovibrio</taxon>
    </lineage>
</organism>
<dbReference type="InterPro" id="IPR034333">
    <property type="entry name" value="GST_Zeta_N"/>
</dbReference>
<dbReference type="InterPro" id="IPR005955">
    <property type="entry name" value="GST_Zeta"/>
</dbReference>
<evidence type="ECO:0000313" key="4">
    <source>
        <dbReference type="EMBL" id="QUS58752.1"/>
    </source>
</evidence>
<dbReference type="GO" id="GO:0016034">
    <property type="term" value="F:maleylacetoacetate isomerase activity"/>
    <property type="evidence" value="ECO:0007669"/>
    <property type="project" value="UniProtKB-EC"/>
</dbReference>
<dbReference type="InterPro" id="IPR036249">
    <property type="entry name" value="Thioredoxin-like_sf"/>
</dbReference>
<dbReference type="EMBL" id="CP074128">
    <property type="protein sequence ID" value="QUS58752.1"/>
    <property type="molecule type" value="Genomic_DNA"/>
</dbReference>
<dbReference type="SUPFAM" id="SSF47616">
    <property type="entry name" value="GST C-terminal domain-like"/>
    <property type="match status" value="1"/>
</dbReference>
<evidence type="ECO:0000256" key="1">
    <source>
        <dbReference type="ARBA" id="ARBA00010007"/>
    </source>
</evidence>
<dbReference type="PROSITE" id="PS50405">
    <property type="entry name" value="GST_CTER"/>
    <property type="match status" value="1"/>
</dbReference>
<dbReference type="InterPro" id="IPR034330">
    <property type="entry name" value="GST_Zeta_C"/>
</dbReference>
<accession>A0ABX8AVN2</accession>
<dbReference type="Pfam" id="PF13410">
    <property type="entry name" value="GST_C_2"/>
    <property type="match status" value="1"/>
</dbReference>
<dbReference type="PROSITE" id="PS50404">
    <property type="entry name" value="GST_NTER"/>
    <property type="match status" value="1"/>
</dbReference>
<proteinExistence type="inferred from homology"/>
<dbReference type="Proteomes" id="UP000680706">
    <property type="component" value="Plasmid pAb134-02"/>
</dbReference>
<dbReference type="PANTHER" id="PTHR42673">
    <property type="entry name" value="MALEYLACETOACETATE ISOMERASE"/>
    <property type="match status" value="1"/>
</dbReference>
<geneLocation type="plasmid" evidence="4 5">
    <name>pAb134-02</name>
</geneLocation>
<sequence length="211" mass="23689">MSNITLYDYWRSSASYRVRIALNLKGLSYDMVTVNLLKGEQKDTDNLKRNPQGFVPSLDLEGDMMTQSLAIIEYLDELHPSPALMPATARERARVRMLSHAIAMDIHPVCNLGVVQRIVELSGGDDQVKVNWMREFIAKGLNAFEELLADGQSGKYCHGDQVGLADICLIPQVYNADRWGVDRSHLTRINAIVKEADQLEAFQKAEPKQDA</sequence>
<dbReference type="InterPro" id="IPR004045">
    <property type="entry name" value="Glutathione_S-Trfase_N"/>
</dbReference>
<evidence type="ECO:0000259" key="2">
    <source>
        <dbReference type="PROSITE" id="PS50404"/>
    </source>
</evidence>
<dbReference type="CDD" id="cd03191">
    <property type="entry name" value="GST_C_Zeta"/>
    <property type="match status" value="1"/>
</dbReference>
<dbReference type="Gene3D" id="3.40.30.10">
    <property type="entry name" value="Glutaredoxin"/>
    <property type="match status" value="1"/>
</dbReference>
<dbReference type="InterPro" id="IPR010987">
    <property type="entry name" value="Glutathione-S-Trfase_C-like"/>
</dbReference>
<dbReference type="InterPro" id="IPR040079">
    <property type="entry name" value="Glutathione_S-Trfase"/>
</dbReference>
<dbReference type="Pfam" id="PF13417">
    <property type="entry name" value="GST_N_3"/>
    <property type="match status" value="1"/>
</dbReference>
<protein>
    <submittedName>
        <fullName evidence="4">Maleylacetoacetate isomerase</fullName>
        <ecNumber evidence="4">5.2.1.2</ecNumber>
    </submittedName>
</protein>
<dbReference type="PANTHER" id="PTHR42673:SF4">
    <property type="entry name" value="MALEYLACETOACETATE ISOMERASE"/>
    <property type="match status" value="1"/>
</dbReference>
<reference evidence="4 5" key="1">
    <citation type="journal article" date="2021" name="Angew. Chem. Int. Ed. Engl.">
        <title>A novel family of nonribosomal peptides modulate collective behavior in Pseudovibrio bacteria isolated from marine sponges.</title>
        <authorList>
            <person name="Ioca L.P."/>
            <person name="Dai Y."/>
            <person name="Kunakom S."/>
            <person name="Diaz-Espinosa J."/>
            <person name="Krunic A."/>
            <person name="Crnkovic C.M."/>
            <person name="Orjala J."/>
            <person name="Sanchez L.M."/>
            <person name="Ferreira A.G."/>
            <person name="Berlinck R.G.S."/>
            <person name="Eustaquio A.S."/>
        </authorList>
    </citation>
    <scope>NUCLEOTIDE SEQUENCE [LARGE SCALE GENOMIC DNA]</scope>
    <source>
        <strain evidence="4 5">Ab134</strain>
        <plasmid evidence="4 5">pAb134-02</plasmid>
    </source>
</reference>
<evidence type="ECO:0000259" key="3">
    <source>
        <dbReference type="PROSITE" id="PS50405"/>
    </source>
</evidence>
<comment type="similarity">
    <text evidence="1">Belongs to the GST superfamily. Zeta family.</text>
</comment>
<dbReference type="RefSeq" id="WP_075697728.1">
    <property type="nucleotide sequence ID" value="NZ_CP074128.1"/>
</dbReference>
<dbReference type="SFLD" id="SFLDS00019">
    <property type="entry name" value="Glutathione_Transferase_(cytos"/>
    <property type="match status" value="1"/>
</dbReference>
<keyword evidence="4" id="KW-0614">Plasmid</keyword>
<feature type="domain" description="GST C-terminal" evidence="3">
    <location>
        <begin position="88"/>
        <end position="211"/>
    </location>
</feature>